<reference evidence="6 7" key="1">
    <citation type="submission" date="2016-10" db="EMBL/GenBank/DDBJ databases">
        <authorList>
            <person name="de Groot N.N."/>
        </authorList>
    </citation>
    <scope>NUCLEOTIDE SEQUENCE [LARGE SCALE GENOMIC DNA]</scope>
    <source>
        <strain evidence="6 7">LMG 18387</strain>
    </source>
</reference>
<feature type="domain" description="Ketosynthase family 3 (KS3)" evidence="5">
    <location>
        <begin position="103"/>
        <end position="550"/>
    </location>
</feature>
<dbReference type="GO" id="GO:0006633">
    <property type="term" value="P:fatty acid biosynthetic process"/>
    <property type="evidence" value="ECO:0007669"/>
    <property type="project" value="TreeGrafter"/>
</dbReference>
<dbReference type="InterPro" id="IPR016039">
    <property type="entry name" value="Thiolase-like"/>
</dbReference>
<evidence type="ECO:0000256" key="1">
    <source>
        <dbReference type="ARBA" id="ARBA00005194"/>
    </source>
</evidence>
<dbReference type="GO" id="GO:0005829">
    <property type="term" value="C:cytosol"/>
    <property type="evidence" value="ECO:0007669"/>
    <property type="project" value="TreeGrafter"/>
</dbReference>
<protein>
    <submittedName>
        <fullName evidence="6">Acetoacetyl-[acyl-carrier protein] synthase</fullName>
    </submittedName>
</protein>
<name>A0A1G8LQE1_9GAMM</name>
<accession>A0A1G8LQE1</accession>
<dbReference type="SUPFAM" id="SSF53901">
    <property type="entry name" value="Thiolase-like"/>
    <property type="match status" value="2"/>
</dbReference>
<evidence type="ECO:0000259" key="5">
    <source>
        <dbReference type="PROSITE" id="PS52004"/>
    </source>
</evidence>
<dbReference type="CDD" id="cd00828">
    <property type="entry name" value="elong_cond_enzymes"/>
    <property type="match status" value="1"/>
</dbReference>
<dbReference type="InterPro" id="IPR020841">
    <property type="entry name" value="PKS_Beta-ketoAc_synthase_dom"/>
</dbReference>
<comment type="similarity">
    <text evidence="2 4">Belongs to the thiolase-like superfamily. Beta-ketoacyl-ACP synthases family.</text>
</comment>
<dbReference type="InterPro" id="IPR014031">
    <property type="entry name" value="Ketoacyl_synth_C"/>
</dbReference>
<dbReference type="GO" id="GO:0004315">
    <property type="term" value="F:3-oxoacyl-[acyl-carrier-protein] synthase activity"/>
    <property type="evidence" value="ECO:0007669"/>
    <property type="project" value="TreeGrafter"/>
</dbReference>
<dbReference type="InterPro" id="IPR047224">
    <property type="entry name" value="FAS_alpha_su_C"/>
</dbReference>
<dbReference type="Gene3D" id="3.40.47.10">
    <property type="match status" value="1"/>
</dbReference>
<dbReference type="InterPro" id="IPR000794">
    <property type="entry name" value="Beta-ketoacyl_synthase"/>
</dbReference>
<dbReference type="STRING" id="29435.SAMN05216588_119107"/>
<evidence type="ECO:0000256" key="2">
    <source>
        <dbReference type="ARBA" id="ARBA00008467"/>
    </source>
</evidence>
<evidence type="ECO:0000256" key="3">
    <source>
        <dbReference type="ARBA" id="ARBA00022679"/>
    </source>
</evidence>
<sequence length="638" mass="68821">MKSRLPVIVGFGGYNAAGRSSFHHGFRRTVIESLDEQARRETLIGLAVMTKLVRVVDGAYQSQDGEPLSATEVERRYADQVLASTLVRRIEKQHLDPDAAHWHKSIALNGDGGSLTFVTSRKQLPEPLPANWSVAELDGNDVRVTLHDHCEFKVDSYRALPVKSAGQLPTGFEPGELYNSRFHPRGLQMAVVGVTDALRATGLPWQTIVDQVAPDEIAVFAGSIMSQLDENGFGGLMQSRLKGHRVSSKQLALGLNTMPADFINAYVLGSVGTTGSVTGACATFLYNLQKGIEQINAGTARVVIVGNSEAPINAECIEGYGAMGALATEDGLRLIEGKTDMAPGDVDFRRASRPFGDNCGFTLSEACQFVVLMDDELALQLGADIHGAATDVFINADGFKKSISAPGPGNYLTVAKAVASAVQLLGVDAVRQRSFVHAHGSSTPANRVTESELLNRVAAAFAIDSWPVAAVKAFVGHSLATASGDQVISALGTFKYGIIPGIKTIDEVAADVHQQHLSISNVDRHDQRMDLCFINSKGFGGNNASAVVLAPHVVERMLRKRHGEAAFSAYQQRREQTRMNARAYDEQALKGQLDVIYNFGNDLIDDTQIDIGSEQIKVPGFAQPLVFKQNSRYSDMLD</sequence>
<comment type="pathway">
    <text evidence="1">Lipid metabolism; fatty acid biosynthesis.</text>
</comment>
<dbReference type="PROSITE" id="PS52004">
    <property type="entry name" value="KS3_2"/>
    <property type="match status" value="1"/>
</dbReference>
<dbReference type="PANTHER" id="PTHR11712">
    <property type="entry name" value="POLYKETIDE SYNTHASE-RELATED"/>
    <property type="match status" value="1"/>
</dbReference>
<evidence type="ECO:0000313" key="6">
    <source>
        <dbReference type="EMBL" id="SDI57919.1"/>
    </source>
</evidence>
<dbReference type="EMBL" id="FNDG01000019">
    <property type="protein sequence ID" value="SDI57919.1"/>
    <property type="molecule type" value="Genomic_DNA"/>
</dbReference>
<keyword evidence="3 4" id="KW-0808">Transferase</keyword>
<gene>
    <name evidence="6" type="ORF">SAMN05216588_119107</name>
</gene>
<organism evidence="6 7">
    <name type="scientific">Phytopseudomonas flavescens</name>
    <dbReference type="NCBI Taxonomy" id="29435"/>
    <lineage>
        <taxon>Bacteria</taxon>
        <taxon>Pseudomonadati</taxon>
        <taxon>Pseudomonadota</taxon>
        <taxon>Gammaproteobacteria</taxon>
        <taxon>Pseudomonadales</taxon>
        <taxon>Pseudomonadaceae</taxon>
        <taxon>Phytopseudomonas</taxon>
    </lineage>
</organism>
<evidence type="ECO:0000256" key="4">
    <source>
        <dbReference type="RuleBase" id="RU003694"/>
    </source>
</evidence>
<dbReference type="AlphaFoldDB" id="A0A1G8LQE1"/>
<dbReference type="PANTHER" id="PTHR11712:SF336">
    <property type="entry name" value="3-OXOACYL-[ACYL-CARRIER-PROTEIN] SYNTHASE, MITOCHONDRIAL"/>
    <property type="match status" value="1"/>
</dbReference>
<dbReference type="RefSeq" id="WP_084308362.1">
    <property type="nucleotide sequence ID" value="NZ_FNDG01000019.1"/>
</dbReference>
<evidence type="ECO:0000313" key="7">
    <source>
        <dbReference type="Proteomes" id="UP000198606"/>
    </source>
</evidence>
<dbReference type="Proteomes" id="UP000198606">
    <property type="component" value="Unassembled WGS sequence"/>
</dbReference>
<dbReference type="InterPro" id="IPR014030">
    <property type="entry name" value="Ketoacyl_synth_N"/>
</dbReference>
<dbReference type="SMART" id="SM00825">
    <property type="entry name" value="PKS_KS"/>
    <property type="match status" value="1"/>
</dbReference>
<proteinExistence type="inferred from homology"/>
<dbReference type="Pfam" id="PF02801">
    <property type="entry name" value="Ketoacyl-synt_C"/>
    <property type="match status" value="1"/>
</dbReference>
<dbReference type="Pfam" id="PF00109">
    <property type="entry name" value="ketoacyl-synt"/>
    <property type="match status" value="1"/>
</dbReference>